<organism evidence="1 2">
    <name type="scientific">Camellia sinensis var. sinensis</name>
    <name type="common">China tea</name>
    <dbReference type="NCBI Taxonomy" id="542762"/>
    <lineage>
        <taxon>Eukaryota</taxon>
        <taxon>Viridiplantae</taxon>
        <taxon>Streptophyta</taxon>
        <taxon>Embryophyta</taxon>
        <taxon>Tracheophyta</taxon>
        <taxon>Spermatophyta</taxon>
        <taxon>Magnoliopsida</taxon>
        <taxon>eudicotyledons</taxon>
        <taxon>Gunneridae</taxon>
        <taxon>Pentapetalae</taxon>
        <taxon>asterids</taxon>
        <taxon>Ericales</taxon>
        <taxon>Theaceae</taxon>
        <taxon>Camellia</taxon>
    </lineage>
</organism>
<evidence type="ECO:0000313" key="1">
    <source>
        <dbReference type="EMBL" id="THF94753.1"/>
    </source>
</evidence>
<accession>A0A4S4CZ47</accession>
<comment type="caution">
    <text evidence="1">The sequence shown here is derived from an EMBL/GenBank/DDBJ whole genome shotgun (WGS) entry which is preliminary data.</text>
</comment>
<keyword evidence="2" id="KW-1185">Reference proteome</keyword>
<protein>
    <submittedName>
        <fullName evidence="1">Uncharacterized protein</fullName>
    </submittedName>
</protein>
<gene>
    <name evidence="1" type="ORF">TEA_017703</name>
</gene>
<dbReference type="EMBL" id="SDRB02013521">
    <property type="protein sequence ID" value="THF94753.1"/>
    <property type="molecule type" value="Genomic_DNA"/>
</dbReference>
<sequence>MYNSLYIGAQDALAAAYPVLEDEEHNSPHIIALHCSVTCGRCGNQSRSRTEVDDSWSFMVSYKSRRLMGLGCIRRSFVKTWEIGKASPNEPLYEDTRIRDKSPRMKRELNLDMDKSPRLGEDFSLGKDKTLREFILIPLGVPD</sequence>
<proteinExistence type="predicted"/>
<dbReference type="AlphaFoldDB" id="A0A4S4CZ47"/>
<reference evidence="1 2" key="1">
    <citation type="journal article" date="2018" name="Proc. Natl. Acad. Sci. U.S.A.">
        <title>Draft genome sequence of Camellia sinensis var. sinensis provides insights into the evolution of the tea genome and tea quality.</title>
        <authorList>
            <person name="Wei C."/>
            <person name="Yang H."/>
            <person name="Wang S."/>
            <person name="Zhao J."/>
            <person name="Liu C."/>
            <person name="Gao L."/>
            <person name="Xia E."/>
            <person name="Lu Y."/>
            <person name="Tai Y."/>
            <person name="She G."/>
            <person name="Sun J."/>
            <person name="Cao H."/>
            <person name="Tong W."/>
            <person name="Gao Q."/>
            <person name="Li Y."/>
            <person name="Deng W."/>
            <person name="Jiang X."/>
            <person name="Wang W."/>
            <person name="Chen Q."/>
            <person name="Zhang S."/>
            <person name="Li H."/>
            <person name="Wu J."/>
            <person name="Wang P."/>
            <person name="Li P."/>
            <person name="Shi C."/>
            <person name="Zheng F."/>
            <person name="Jian J."/>
            <person name="Huang B."/>
            <person name="Shan D."/>
            <person name="Shi M."/>
            <person name="Fang C."/>
            <person name="Yue Y."/>
            <person name="Li F."/>
            <person name="Li D."/>
            <person name="Wei S."/>
            <person name="Han B."/>
            <person name="Jiang C."/>
            <person name="Yin Y."/>
            <person name="Xia T."/>
            <person name="Zhang Z."/>
            <person name="Bennetzen J.L."/>
            <person name="Zhao S."/>
            <person name="Wan X."/>
        </authorList>
    </citation>
    <scope>NUCLEOTIDE SEQUENCE [LARGE SCALE GENOMIC DNA]</scope>
    <source>
        <strain evidence="2">cv. Shuchazao</strain>
        <tissue evidence="1">Leaf</tissue>
    </source>
</reference>
<dbReference type="Proteomes" id="UP000306102">
    <property type="component" value="Unassembled WGS sequence"/>
</dbReference>
<name>A0A4S4CZ47_CAMSN</name>
<evidence type="ECO:0000313" key="2">
    <source>
        <dbReference type="Proteomes" id="UP000306102"/>
    </source>
</evidence>